<gene>
    <name evidence="10" type="primary">ldc</name>
    <name evidence="10" type="ORF">ALP8811_02001</name>
</gene>
<dbReference type="PRINTS" id="PR01179">
    <property type="entry name" value="ODADCRBXLASE"/>
</dbReference>
<reference evidence="10 11" key="1">
    <citation type="submission" date="2018-03" db="EMBL/GenBank/DDBJ databases">
        <authorList>
            <person name="Keele B.F."/>
        </authorList>
    </citation>
    <scope>NUCLEOTIDE SEQUENCE [LARGE SCALE GENOMIC DNA]</scope>
    <source>
        <strain evidence="10 11">CECT 8811</strain>
    </source>
</reference>
<dbReference type="InterPro" id="IPR022644">
    <property type="entry name" value="De-COase2_N"/>
</dbReference>
<evidence type="ECO:0000313" key="10">
    <source>
        <dbReference type="EMBL" id="SPF76983.1"/>
    </source>
</evidence>
<dbReference type="InterPro" id="IPR022653">
    <property type="entry name" value="De-COase2_pyr-phos_BS"/>
</dbReference>
<evidence type="ECO:0000256" key="3">
    <source>
        <dbReference type="ARBA" id="ARBA00022898"/>
    </source>
</evidence>
<dbReference type="GO" id="GO:0005737">
    <property type="term" value="C:cytoplasm"/>
    <property type="evidence" value="ECO:0007669"/>
    <property type="project" value="TreeGrafter"/>
</dbReference>
<evidence type="ECO:0000256" key="6">
    <source>
        <dbReference type="ARBA" id="ARBA00034138"/>
    </source>
</evidence>
<dbReference type="InterPro" id="IPR029066">
    <property type="entry name" value="PLP-binding_barrel"/>
</dbReference>
<protein>
    <recommendedName>
        <fullName evidence="6">ornithine decarboxylase</fullName>
        <ecNumber evidence="6">4.1.1.17</ecNumber>
    </recommendedName>
</protein>
<keyword evidence="3 8" id="KW-0663">Pyridoxal phosphate</keyword>
<dbReference type="RefSeq" id="WP_108856948.1">
    <property type="nucleotide sequence ID" value="NZ_OMOI01000001.1"/>
</dbReference>
<feature type="domain" description="Orn/DAP/Arg decarboxylase 2 N-terminal" evidence="9">
    <location>
        <begin position="44"/>
        <end position="261"/>
    </location>
</feature>
<dbReference type="SUPFAM" id="SSF50621">
    <property type="entry name" value="Alanine racemase C-terminal domain-like"/>
    <property type="match status" value="1"/>
</dbReference>
<dbReference type="Pfam" id="PF02784">
    <property type="entry name" value="Orn_Arg_deC_N"/>
    <property type="match status" value="1"/>
</dbReference>
<comment type="cofactor">
    <cofactor evidence="1 8">
        <name>pyridoxal 5'-phosphate</name>
        <dbReference type="ChEBI" id="CHEBI:597326"/>
    </cofactor>
</comment>
<dbReference type="SUPFAM" id="SSF51419">
    <property type="entry name" value="PLP-binding barrel"/>
    <property type="match status" value="1"/>
</dbReference>
<dbReference type="PANTHER" id="PTHR11482">
    <property type="entry name" value="ARGININE/DIAMINOPIMELATE/ORNITHINE DECARBOXYLASE"/>
    <property type="match status" value="1"/>
</dbReference>
<dbReference type="OrthoDB" id="9802147at2"/>
<proteinExistence type="inferred from homology"/>
<dbReference type="InterPro" id="IPR009006">
    <property type="entry name" value="Ala_racemase/Decarboxylase_C"/>
</dbReference>
<dbReference type="AlphaFoldDB" id="A0A2R8ALR1"/>
<dbReference type="PRINTS" id="PR01182">
    <property type="entry name" value="ORNDCRBXLASE"/>
</dbReference>
<comment type="catalytic activity">
    <reaction evidence="7">
        <text>L-ornithine + H(+) = putrescine + CO2</text>
        <dbReference type="Rhea" id="RHEA:22964"/>
        <dbReference type="ChEBI" id="CHEBI:15378"/>
        <dbReference type="ChEBI" id="CHEBI:16526"/>
        <dbReference type="ChEBI" id="CHEBI:46911"/>
        <dbReference type="ChEBI" id="CHEBI:326268"/>
        <dbReference type="EC" id="4.1.1.17"/>
    </reaction>
</comment>
<evidence type="ECO:0000256" key="8">
    <source>
        <dbReference type="PIRSR" id="PIRSR600183-50"/>
    </source>
</evidence>
<dbReference type="CDD" id="cd00622">
    <property type="entry name" value="PLPDE_III_ODC"/>
    <property type="match status" value="1"/>
</dbReference>
<dbReference type="GO" id="GO:0033387">
    <property type="term" value="P:putrescine biosynthetic process from arginine, via ornithine"/>
    <property type="evidence" value="ECO:0007669"/>
    <property type="project" value="TreeGrafter"/>
</dbReference>
<keyword evidence="11" id="KW-1185">Reference proteome</keyword>
<comment type="pathway">
    <text evidence="5">Amine and polyamine biosynthesis; putrescine biosynthesis via L-ornithine pathway; putrescine from L-ornithine: step 1/1.</text>
</comment>
<dbReference type="PANTHER" id="PTHR11482:SF6">
    <property type="entry name" value="ORNITHINE DECARBOXYLASE 1-RELATED"/>
    <property type="match status" value="1"/>
</dbReference>
<evidence type="ECO:0000256" key="1">
    <source>
        <dbReference type="ARBA" id="ARBA00001933"/>
    </source>
</evidence>
<evidence type="ECO:0000256" key="7">
    <source>
        <dbReference type="ARBA" id="ARBA00049127"/>
    </source>
</evidence>
<evidence type="ECO:0000256" key="2">
    <source>
        <dbReference type="ARBA" id="ARBA00008872"/>
    </source>
</evidence>
<dbReference type="InterPro" id="IPR000183">
    <property type="entry name" value="Orn/DAP/Arg_de-COase"/>
</dbReference>
<dbReference type="GO" id="GO:0004586">
    <property type="term" value="F:ornithine decarboxylase activity"/>
    <property type="evidence" value="ECO:0007669"/>
    <property type="project" value="UniProtKB-EC"/>
</dbReference>
<dbReference type="EMBL" id="OMOI01000001">
    <property type="protein sequence ID" value="SPF76983.1"/>
    <property type="molecule type" value="Genomic_DNA"/>
</dbReference>
<dbReference type="EC" id="4.1.1.17" evidence="6"/>
<organism evidence="10 11">
    <name type="scientific">Aliiroseovarius pelagivivens</name>
    <dbReference type="NCBI Taxonomy" id="1639690"/>
    <lineage>
        <taxon>Bacteria</taxon>
        <taxon>Pseudomonadati</taxon>
        <taxon>Pseudomonadota</taxon>
        <taxon>Alphaproteobacteria</taxon>
        <taxon>Rhodobacterales</taxon>
        <taxon>Paracoccaceae</taxon>
        <taxon>Aliiroseovarius</taxon>
    </lineage>
</organism>
<dbReference type="Gene3D" id="3.20.20.10">
    <property type="entry name" value="Alanine racemase"/>
    <property type="match status" value="1"/>
</dbReference>
<keyword evidence="4 10" id="KW-0456">Lyase</keyword>
<comment type="similarity">
    <text evidence="2">Belongs to the Orn/Lys/Arg decarboxylase class-II family.</text>
</comment>
<dbReference type="PROSITE" id="PS00878">
    <property type="entry name" value="ODR_DC_2_1"/>
    <property type="match status" value="1"/>
</dbReference>
<accession>A0A2R8ALR1</accession>
<feature type="active site" description="Proton donor" evidence="8">
    <location>
        <position position="325"/>
    </location>
</feature>
<evidence type="ECO:0000256" key="4">
    <source>
        <dbReference type="ARBA" id="ARBA00023239"/>
    </source>
</evidence>
<feature type="modified residue" description="N6-(pyridoxal phosphate)lysine" evidence="8">
    <location>
        <position position="52"/>
    </location>
</feature>
<sequence length="379" mass="40390">MSRQPSIWLTPLSHLKTERPMQPVMYFAPAVLQATARRFIAGFDGLVTYAVKANDTPVVLENLVTAGLQAFDVASPAEMLALRAVSRDVEMHYNNPVRSRAEIAQAVALNVQSYSVDSARELDKLIAQVPPEGVEVSVRLALPVEGAAYNFGAKFGADPDLAVALLTHAKSAGFIPSMTFHPGTQCADPSAWVAYVSQCADVAKRAGIRLHRLNVGGGFAANRGIAPDLEAIFHAIHAAVVVEFGEDAPELVCEPGRAMVAEAFSLATCVKAIREDGAVYLNDGIYGALSEAPSIGVPDRLKTVRADGDLHTGALEKRVVFGPTCDSIDQLPDPLRLPDDLAEEDYLLIAGMGAYSFATVTRFNGYGAIETVTVQSLAL</sequence>
<dbReference type="InterPro" id="IPR002433">
    <property type="entry name" value="Orn_de-COase"/>
</dbReference>
<dbReference type="Gene3D" id="2.40.37.10">
    <property type="entry name" value="Lyase, Ornithine Decarboxylase, Chain A, domain 1"/>
    <property type="match status" value="1"/>
</dbReference>
<name>A0A2R8ALR1_9RHOB</name>
<evidence type="ECO:0000313" key="11">
    <source>
        <dbReference type="Proteomes" id="UP000244911"/>
    </source>
</evidence>
<evidence type="ECO:0000259" key="9">
    <source>
        <dbReference type="Pfam" id="PF02784"/>
    </source>
</evidence>
<evidence type="ECO:0000256" key="5">
    <source>
        <dbReference type="ARBA" id="ARBA00034115"/>
    </source>
</evidence>
<dbReference type="Proteomes" id="UP000244911">
    <property type="component" value="Unassembled WGS sequence"/>
</dbReference>